<evidence type="ECO:0000313" key="2">
    <source>
        <dbReference type="Proteomes" id="UP000644140"/>
    </source>
</evidence>
<sequence>MKTIFSFLFILLFVTWCNAEVIKEFPKRNIDNEVVSFNYIESDKCSFQRKDIKEPVSKLLKQNKIDLNTGHWLHIPDECWNIKSSDQNILLISLTNKNKPQKFYIIDDGKSLGDVMLNLNEDLSFNFDKNKMKFSKNMSDKTKNKVLILFKQIDQESKGAL</sequence>
<evidence type="ECO:0000313" key="1">
    <source>
        <dbReference type="EMBL" id="UUN97731.1"/>
    </source>
</evidence>
<reference evidence="1" key="1">
    <citation type="submission" date="2022-02" db="EMBL/GenBank/DDBJ databases">
        <title>Characterization of Tn125 harboring carbapenem-resistant Acinetobacter bereziniae clinical isolates.</title>
        <authorList>
            <person name="Wong N.-K."/>
            <person name="Pan Q."/>
        </authorList>
    </citation>
    <scope>NUCLEOTIDE SEQUENCE</scope>
    <source>
        <strain evidence="1">GD03393</strain>
    </source>
</reference>
<protein>
    <submittedName>
        <fullName evidence="1">Uncharacterized protein</fullName>
    </submittedName>
</protein>
<name>A0A8I1AKK1_ACIBZ</name>
<gene>
    <name evidence="1" type="ORF">I9054_020835</name>
</gene>
<proteinExistence type="predicted"/>
<organism evidence="1 2">
    <name type="scientific">Acinetobacter bereziniae</name>
    <name type="common">Acinetobacter genomosp. 10</name>
    <dbReference type="NCBI Taxonomy" id="106648"/>
    <lineage>
        <taxon>Bacteria</taxon>
        <taxon>Pseudomonadati</taxon>
        <taxon>Pseudomonadota</taxon>
        <taxon>Gammaproteobacteria</taxon>
        <taxon>Moraxellales</taxon>
        <taxon>Moraxellaceae</taxon>
        <taxon>Acinetobacter</taxon>
    </lineage>
</organism>
<dbReference type="AlphaFoldDB" id="A0A8I1AKK1"/>
<dbReference type="EMBL" id="CP092085">
    <property type="protein sequence ID" value="UUN97731.1"/>
    <property type="molecule type" value="Genomic_DNA"/>
</dbReference>
<accession>A0A8I1AKK1</accession>
<dbReference type="RefSeq" id="WP_121774069.1">
    <property type="nucleotide sequence ID" value="NZ_BKNL01000125.1"/>
</dbReference>
<dbReference type="Proteomes" id="UP000644140">
    <property type="component" value="Chromosome"/>
</dbReference>